<feature type="signal peptide" evidence="2">
    <location>
        <begin position="1"/>
        <end position="24"/>
    </location>
</feature>
<dbReference type="EMBL" id="GGFM01004016">
    <property type="protein sequence ID" value="MBW24767.1"/>
    <property type="molecule type" value="Transcribed_RNA"/>
</dbReference>
<feature type="compositionally biased region" description="Low complexity" evidence="1">
    <location>
        <begin position="140"/>
        <end position="177"/>
    </location>
</feature>
<proteinExistence type="predicted"/>
<keyword evidence="2" id="KW-0732">Signal</keyword>
<feature type="region of interest" description="Disordered" evidence="1">
    <location>
        <begin position="140"/>
        <end position="185"/>
    </location>
</feature>
<protein>
    <submittedName>
        <fullName evidence="3">Putative secreted mucin</fullName>
    </submittedName>
</protein>
<accession>A0A2M3Z8B5</accession>
<sequence>MAKLESIAVCALVVLAMTVGSGWSLICRDCHSRESFAKCEVMGPQVNCTAEIVNEIHARFVDDNPTLLPGYGTEFKCFRINGWRKHANGTDTGLRGFAQGCTFNSTDFCNGWSGTLNITGCATCTTDNCDQVPSIPTVAPPITTTTSAQTTTTSSQTTTTSVQQTTTSTQPTASATTKKPSSATGLHQQMQLGAVMLVLMNVILGARK</sequence>
<dbReference type="AlphaFoldDB" id="A0A2M3Z8B5"/>
<organism evidence="3">
    <name type="scientific">Anopheles braziliensis</name>
    <dbReference type="NCBI Taxonomy" id="58242"/>
    <lineage>
        <taxon>Eukaryota</taxon>
        <taxon>Metazoa</taxon>
        <taxon>Ecdysozoa</taxon>
        <taxon>Arthropoda</taxon>
        <taxon>Hexapoda</taxon>
        <taxon>Insecta</taxon>
        <taxon>Pterygota</taxon>
        <taxon>Neoptera</taxon>
        <taxon>Endopterygota</taxon>
        <taxon>Diptera</taxon>
        <taxon>Nematocera</taxon>
        <taxon>Culicoidea</taxon>
        <taxon>Culicidae</taxon>
        <taxon>Anophelinae</taxon>
        <taxon>Anopheles</taxon>
    </lineage>
</organism>
<evidence type="ECO:0000256" key="2">
    <source>
        <dbReference type="SAM" id="SignalP"/>
    </source>
</evidence>
<reference evidence="3" key="1">
    <citation type="submission" date="2018-01" db="EMBL/GenBank/DDBJ databases">
        <title>An insight into the sialome of Amazonian anophelines.</title>
        <authorList>
            <person name="Ribeiro J.M."/>
            <person name="Scarpassa V."/>
            <person name="Calvo E."/>
        </authorList>
    </citation>
    <scope>NUCLEOTIDE SEQUENCE</scope>
    <source>
        <tissue evidence="3">Salivary glands</tissue>
    </source>
</reference>
<evidence type="ECO:0000256" key="1">
    <source>
        <dbReference type="SAM" id="MobiDB-lite"/>
    </source>
</evidence>
<name>A0A2M3Z8B5_9DIPT</name>
<feature type="chain" id="PRO_5014695062" evidence="2">
    <location>
        <begin position="25"/>
        <end position="208"/>
    </location>
</feature>
<evidence type="ECO:0000313" key="3">
    <source>
        <dbReference type="EMBL" id="MBW24767.1"/>
    </source>
</evidence>